<keyword evidence="6" id="KW-0234">DNA repair</keyword>
<dbReference type="SUPFAM" id="SSF52540">
    <property type="entry name" value="P-loop containing nucleoside triphosphate hydrolases"/>
    <property type="match status" value="1"/>
</dbReference>
<dbReference type="GO" id="GO:0003697">
    <property type="term" value="F:single-stranded DNA binding"/>
    <property type="evidence" value="ECO:0007669"/>
    <property type="project" value="UniProtKB-UniRule"/>
</dbReference>
<evidence type="ECO:0000256" key="3">
    <source>
        <dbReference type="ARBA" id="ARBA00022741"/>
    </source>
</evidence>
<evidence type="ECO:0000256" key="5">
    <source>
        <dbReference type="ARBA" id="ARBA00023125"/>
    </source>
</evidence>
<keyword evidence="2 6" id="KW-0235">DNA replication</keyword>
<comment type="caution">
    <text evidence="7">The sequence shown here is derived from an EMBL/GenBank/DDBJ whole genome shotgun (WGS) entry which is preliminary data.</text>
</comment>
<evidence type="ECO:0000313" key="7">
    <source>
        <dbReference type="EMBL" id="GAN81014.1"/>
    </source>
</evidence>
<dbReference type="GO" id="GO:0000731">
    <property type="term" value="P:DNA synthesis involved in DNA repair"/>
    <property type="evidence" value="ECO:0007669"/>
    <property type="project" value="TreeGrafter"/>
</dbReference>
<keyword evidence="4 6" id="KW-0067">ATP-binding</keyword>
<dbReference type="AlphaFoldDB" id="A0A0D6PJQ4"/>
<organism evidence="7 8">
    <name type="scientific">Acidocella aminolytica 101 = DSM 11237</name>
    <dbReference type="NCBI Taxonomy" id="1120923"/>
    <lineage>
        <taxon>Bacteria</taxon>
        <taxon>Pseudomonadati</taxon>
        <taxon>Pseudomonadota</taxon>
        <taxon>Alphaproteobacteria</taxon>
        <taxon>Acetobacterales</taxon>
        <taxon>Acidocellaceae</taxon>
        <taxon>Acidocella</taxon>
    </lineage>
</organism>
<dbReference type="HAMAP" id="MF_00365">
    <property type="entry name" value="RecF"/>
    <property type="match status" value="1"/>
</dbReference>
<dbReference type="Gene3D" id="3.40.50.300">
    <property type="entry name" value="P-loop containing nucleotide triphosphate hydrolases"/>
    <property type="match status" value="1"/>
</dbReference>
<evidence type="ECO:0000313" key="8">
    <source>
        <dbReference type="Proteomes" id="UP000032668"/>
    </source>
</evidence>
<evidence type="ECO:0000256" key="4">
    <source>
        <dbReference type="ARBA" id="ARBA00022840"/>
    </source>
</evidence>
<comment type="similarity">
    <text evidence="6">Belongs to the RecF family.</text>
</comment>
<dbReference type="InterPro" id="IPR027417">
    <property type="entry name" value="P-loop_NTPase"/>
</dbReference>
<dbReference type="EMBL" id="BANC01000068">
    <property type="protein sequence ID" value="GAN81014.1"/>
    <property type="molecule type" value="Genomic_DNA"/>
</dbReference>
<reference evidence="7 8" key="1">
    <citation type="submission" date="2012-11" db="EMBL/GenBank/DDBJ databases">
        <title>Whole genome sequence of Acidocella aminolytica 101 = DSM 11237.</title>
        <authorList>
            <person name="Azuma Y."/>
            <person name="Higashiura N."/>
            <person name="Hirakawa H."/>
            <person name="Matsushita K."/>
        </authorList>
    </citation>
    <scope>NUCLEOTIDE SEQUENCE [LARGE SCALE GENOMIC DNA]</scope>
    <source>
        <strain evidence="8">101 / DSM 11237</strain>
    </source>
</reference>
<dbReference type="Gene3D" id="1.20.1050.90">
    <property type="entry name" value="RecF/RecN/SMC, N-terminal domain"/>
    <property type="match status" value="1"/>
</dbReference>
<dbReference type="NCBIfam" id="TIGR00611">
    <property type="entry name" value="recf"/>
    <property type="match status" value="1"/>
</dbReference>
<dbReference type="InterPro" id="IPR042174">
    <property type="entry name" value="RecF_2"/>
</dbReference>
<keyword evidence="6" id="KW-0227">DNA damage</keyword>
<dbReference type="STRING" id="1120923.SAMN02746095_01506"/>
<protein>
    <recommendedName>
        <fullName evidence="6">DNA replication and repair protein RecF</fullName>
    </recommendedName>
</protein>
<feature type="binding site" evidence="6">
    <location>
        <begin position="53"/>
        <end position="60"/>
    </location>
    <ligand>
        <name>ATP</name>
        <dbReference type="ChEBI" id="CHEBI:30616"/>
    </ligand>
</feature>
<dbReference type="GO" id="GO:0009432">
    <property type="term" value="P:SOS response"/>
    <property type="evidence" value="ECO:0007669"/>
    <property type="project" value="UniProtKB-UniRule"/>
</dbReference>
<proteinExistence type="inferred from homology"/>
<dbReference type="GO" id="GO:0006302">
    <property type="term" value="P:double-strand break repair"/>
    <property type="evidence" value="ECO:0007669"/>
    <property type="project" value="TreeGrafter"/>
</dbReference>
<dbReference type="Proteomes" id="UP000032668">
    <property type="component" value="Unassembled WGS sequence"/>
</dbReference>
<evidence type="ECO:0000256" key="2">
    <source>
        <dbReference type="ARBA" id="ARBA00022705"/>
    </source>
</evidence>
<evidence type="ECO:0000256" key="6">
    <source>
        <dbReference type="HAMAP-Rule" id="MF_00365"/>
    </source>
</evidence>
<dbReference type="GO" id="GO:0006260">
    <property type="term" value="P:DNA replication"/>
    <property type="evidence" value="ECO:0007669"/>
    <property type="project" value="UniProtKB-UniRule"/>
</dbReference>
<comment type="subcellular location">
    <subcellularLocation>
        <location evidence="6">Cytoplasm</location>
    </subcellularLocation>
</comment>
<dbReference type="InterPro" id="IPR001238">
    <property type="entry name" value="DNA-binding_RecF"/>
</dbReference>
<keyword evidence="8" id="KW-1185">Reference proteome</keyword>
<dbReference type="GO" id="GO:0005524">
    <property type="term" value="F:ATP binding"/>
    <property type="evidence" value="ECO:0007669"/>
    <property type="project" value="UniProtKB-UniRule"/>
</dbReference>
<accession>A0A0D6PJQ4</accession>
<keyword evidence="6" id="KW-0742">SOS response</keyword>
<dbReference type="GO" id="GO:0005737">
    <property type="term" value="C:cytoplasm"/>
    <property type="evidence" value="ECO:0007669"/>
    <property type="project" value="UniProtKB-SubCell"/>
</dbReference>
<comment type="function">
    <text evidence="6">The RecF protein is involved in DNA metabolism; it is required for DNA replication and normal SOS inducibility. RecF binds preferentially to single-stranded, linear DNA. It also seems to bind ATP.</text>
</comment>
<evidence type="ECO:0000256" key="1">
    <source>
        <dbReference type="ARBA" id="ARBA00022490"/>
    </source>
</evidence>
<keyword evidence="3 6" id="KW-0547">Nucleotide-binding</keyword>
<sequence length="391" mass="41790">MQAGLLRAARLGQDLEELQRNPKTTLTRLILSDFRSYAALRFEPQARRLVFAGPNGAGKTNLLEAASLLVPGRGLRGARFSELARQGGAGGWAVAARFDNGLEIGTGAVEGAPDRREFRLNGVKPRAQSEVAEQFAAVWLTPQMDRLFTDTTSGRRKFLDRLVIALEPFHAREIAAFESASAQRNRLLAEPPFDPAWVAALEDSMARHAVAAVAARAALIARLNATLAAGGADPFPRVVLGLACPIAQKLAEAPALDVEEWLRAALRSARRADAAAKAAGYGPQKTDLLIMDALTGRPAVLSSTGQQKAMLIGIVLGHAAMIAAARGEPSLLLLDEPLVHLDAERRQALFVALEKADFPAWLTGTDLEVFKGLDAACYRVQGGVLTVQPGF</sequence>
<name>A0A0D6PJQ4_9PROT</name>
<gene>
    <name evidence="6" type="primary">recF</name>
    <name evidence="7" type="ORF">Aam_070_016</name>
</gene>
<dbReference type="PANTHER" id="PTHR32182">
    <property type="entry name" value="DNA REPLICATION AND REPAIR PROTEIN RECF"/>
    <property type="match status" value="1"/>
</dbReference>
<keyword evidence="5 6" id="KW-0238">DNA-binding</keyword>
<keyword evidence="1 6" id="KW-0963">Cytoplasm</keyword>
<dbReference type="PANTHER" id="PTHR32182:SF0">
    <property type="entry name" value="DNA REPLICATION AND REPAIR PROTEIN RECF"/>
    <property type="match status" value="1"/>
</dbReference>